<dbReference type="GO" id="GO:0005741">
    <property type="term" value="C:mitochondrial outer membrane"/>
    <property type="evidence" value="ECO:0007669"/>
    <property type="project" value="UniProtKB-SubCell"/>
</dbReference>
<dbReference type="SUPFAM" id="SSF63380">
    <property type="entry name" value="Riboflavin synthase domain-like"/>
    <property type="match status" value="1"/>
</dbReference>
<dbReference type="PANTHER" id="PTHR19370:SF171">
    <property type="entry name" value="NADH-CYTOCHROME B5 REDUCTASE 2"/>
    <property type="match status" value="1"/>
</dbReference>
<dbReference type="InterPro" id="IPR001709">
    <property type="entry name" value="Flavoprot_Pyr_Nucl_cyt_Rdtase"/>
</dbReference>
<evidence type="ECO:0000256" key="9">
    <source>
        <dbReference type="ARBA" id="ARBA00047682"/>
    </source>
</evidence>
<keyword evidence="4 10" id="KW-0285">Flavoprotein</keyword>
<proteinExistence type="inferred from homology"/>
<keyword evidence="7 11" id="KW-0520">NAD</keyword>
<dbReference type="AlphaFoldDB" id="A0A098VSH0"/>
<dbReference type="Gene3D" id="3.40.50.80">
    <property type="entry name" value="Nucleotide-binding domain of ferredoxin-NADP reductase (FNR) module"/>
    <property type="match status" value="1"/>
</dbReference>
<dbReference type="PROSITE" id="PS51384">
    <property type="entry name" value="FAD_FR"/>
    <property type="match status" value="1"/>
</dbReference>
<feature type="binding site" evidence="10">
    <location>
        <position position="134"/>
    </location>
    <ligand>
        <name>FAD</name>
        <dbReference type="ChEBI" id="CHEBI:57692"/>
    </ligand>
</feature>
<keyword evidence="5 10" id="KW-0274">FAD</keyword>
<evidence type="ECO:0000256" key="4">
    <source>
        <dbReference type="ARBA" id="ARBA00022630"/>
    </source>
</evidence>
<evidence type="ECO:0000256" key="7">
    <source>
        <dbReference type="ARBA" id="ARBA00023027"/>
    </source>
</evidence>
<organism evidence="13 14">
    <name type="scientific">Mitosporidium daphniae</name>
    <dbReference type="NCBI Taxonomy" id="1485682"/>
    <lineage>
        <taxon>Eukaryota</taxon>
        <taxon>Fungi</taxon>
        <taxon>Fungi incertae sedis</taxon>
        <taxon>Microsporidia</taxon>
        <taxon>Mitosporidium</taxon>
    </lineage>
</organism>
<dbReference type="SUPFAM" id="SSF52343">
    <property type="entry name" value="Ferredoxin reductase-like, C-terminal NADP-linked domain"/>
    <property type="match status" value="1"/>
</dbReference>
<sequence>MISKTTLLYLSIATTATAIGACVILKPASFSQFGSQFSIFKCLGQRSRCSKSSVSALKSPEEWVSFEVIGNSKVTHNSHLVTMKLPLGTTRLGLTMNSCLLARMKTATGDYHVKPYTPISSEDEISKSGTFSLLVKKYPNGTLSRHICELKQGDMLDMKGPIAKINLEQRSPNGTIASLEGVSRLAMIAGGTGITPMLQAAEHILKSTPEKNSPKISLISANDSSEDILASEQLENLVNLYPNRIEVHHVLRNNEGMKSATSGLVTCTVLEKLCVVPAETQKVFVCGPLPMMTAVCGSKAKNMDQGPLEGVLSELGFTSDQVYKF</sequence>
<dbReference type="Proteomes" id="UP000029725">
    <property type="component" value="Unassembled WGS sequence"/>
</dbReference>
<evidence type="ECO:0000256" key="6">
    <source>
        <dbReference type="ARBA" id="ARBA00023002"/>
    </source>
</evidence>
<accession>A0A098VSH0</accession>
<comment type="subcellular location">
    <subcellularLocation>
        <location evidence="2">Mitochondrion outer membrane</location>
        <topology evidence="2">Single-pass membrane protein</topology>
    </subcellularLocation>
</comment>
<evidence type="ECO:0000256" key="5">
    <source>
        <dbReference type="ARBA" id="ARBA00022827"/>
    </source>
</evidence>
<keyword evidence="14" id="KW-1185">Reference proteome</keyword>
<evidence type="ECO:0000256" key="1">
    <source>
        <dbReference type="ARBA" id="ARBA00001974"/>
    </source>
</evidence>
<keyword evidence="6 11" id="KW-0560">Oxidoreductase</keyword>
<evidence type="ECO:0000256" key="10">
    <source>
        <dbReference type="PIRSR" id="PIRSR601834-1"/>
    </source>
</evidence>
<dbReference type="Pfam" id="PF00970">
    <property type="entry name" value="FAD_binding_6"/>
    <property type="match status" value="1"/>
</dbReference>
<dbReference type="GeneID" id="25259191"/>
<feature type="binding site" evidence="10">
    <location>
        <position position="115"/>
    </location>
    <ligand>
        <name>FAD</name>
        <dbReference type="ChEBI" id="CHEBI:57692"/>
    </ligand>
</feature>
<feature type="binding site" evidence="10">
    <location>
        <position position="144"/>
    </location>
    <ligand>
        <name>FAD</name>
        <dbReference type="ChEBI" id="CHEBI:57692"/>
    </ligand>
</feature>
<dbReference type="Pfam" id="PF00175">
    <property type="entry name" value="NAD_binding_1"/>
    <property type="match status" value="1"/>
</dbReference>
<protein>
    <recommendedName>
        <fullName evidence="11">NADH-cytochrome b5 reductase</fullName>
        <ecNumber evidence="11">1.6.2.2</ecNumber>
    </recommendedName>
</protein>
<dbReference type="PRINTS" id="PR00406">
    <property type="entry name" value="CYTB5RDTASE"/>
</dbReference>
<comment type="caution">
    <text evidence="13">The sequence shown here is derived from an EMBL/GenBank/DDBJ whole genome shotgun (WGS) entry which is preliminary data.</text>
</comment>
<dbReference type="PROSITE" id="PS51257">
    <property type="entry name" value="PROKAR_LIPOPROTEIN"/>
    <property type="match status" value="1"/>
</dbReference>
<dbReference type="OrthoDB" id="432685at2759"/>
<dbReference type="EC" id="1.6.2.2" evidence="11"/>
<keyword evidence="8" id="KW-0496">Mitochondrion</keyword>
<evidence type="ECO:0000313" key="14">
    <source>
        <dbReference type="Proteomes" id="UP000029725"/>
    </source>
</evidence>
<feature type="binding site" evidence="10">
    <location>
        <position position="195"/>
    </location>
    <ligand>
        <name>FAD</name>
        <dbReference type="ChEBI" id="CHEBI:57692"/>
    </ligand>
</feature>
<evidence type="ECO:0000259" key="12">
    <source>
        <dbReference type="PROSITE" id="PS51384"/>
    </source>
</evidence>
<gene>
    <name evidence="13" type="ORF">DI09_242p10</name>
</gene>
<comment type="similarity">
    <text evidence="3 11">Belongs to the flavoprotein pyridine nucleotide cytochrome reductase family.</text>
</comment>
<dbReference type="PRINTS" id="PR00371">
    <property type="entry name" value="FPNCR"/>
</dbReference>
<dbReference type="InterPro" id="IPR017927">
    <property type="entry name" value="FAD-bd_FR_type"/>
</dbReference>
<dbReference type="EMBL" id="JMKJ01000158">
    <property type="protein sequence ID" value="KGG51922.1"/>
    <property type="molecule type" value="Genomic_DNA"/>
</dbReference>
<comment type="catalytic activity">
    <reaction evidence="9 11">
        <text>2 Fe(III)-[cytochrome b5] + NADH = 2 Fe(II)-[cytochrome b5] + NAD(+) + H(+)</text>
        <dbReference type="Rhea" id="RHEA:46680"/>
        <dbReference type="Rhea" id="RHEA-COMP:10438"/>
        <dbReference type="Rhea" id="RHEA-COMP:10439"/>
        <dbReference type="ChEBI" id="CHEBI:15378"/>
        <dbReference type="ChEBI" id="CHEBI:29033"/>
        <dbReference type="ChEBI" id="CHEBI:29034"/>
        <dbReference type="ChEBI" id="CHEBI:57540"/>
        <dbReference type="ChEBI" id="CHEBI:57945"/>
        <dbReference type="EC" id="1.6.2.2"/>
    </reaction>
</comment>
<dbReference type="GO" id="GO:0090524">
    <property type="term" value="F:cytochrome-b5 reductase activity, acting on NADH"/>
    <property type="evidence" value="ECO:0007669"/>
    <property type="project" value="UniProtKB-EC"/>
</dbReference>
<evidence type="ECO:0000256" key="2">
    <source>
        <dbReference type="ARBA" id="ARBA00004572"/>
    </source>
</evidence>
<evidence type="ECO:0000256" key="8">
    <source>
        <dbReference type="ARBA" id="ARBA00023128"/>
    </source>
</evidence>
<dbReference type="HOGENOM" id="CLU_003827_9_1_1"/>
<feature type="binding site" evidence="10">
    <location>
        <position position="116"/>
    </location>
    <ligand>
        <name>FAD</name>
        <dbReference type="ChEBI" id="CHEBI:57692"/>
    </ligand>
</feature>
<evidence type="ECO:0000256" key="3">
    <source>
        <dbReference type="ARBA" id="ARBA00006105"/>
    </source>
</evidence>
<dbReference type="InterPro" id="IPR001834">
    <property type="entry name" value="CBR-like"/>
</dbReference>
<dbReference type="Gene3D" id="2.40.30.10">
    <property type="entry name" value="Translation factors"/>
    <property type="match status" value="1"/>
</dbReference>
<dbReference type="VEuPathDB" id="MicrosporidiaDB:DI09_242p10"/>
<dbReference type="InterPro" id="IPR017938">
    <property type="entry name" value="Riboflavin_synthase-like_b-brl"/>
</dbReference>
<dbReference type="RefSeq" id="XP_013238358.1">
    <property type="nucleotide sequence ID" value="XM_013382904.1"/>
</dbReference>
<comment type="cofactor">
    <cofactor evidence="1 10 11">
        <name>FAD</name>
        <dbReference type="ChEBI" id="CHEBI:57692"/>
    </cofactor>
</comment>
<feature type="binding site" evidence="10">
    <location>
        <position position="136"/>
    </location>
    <ligand>
        <name>FAD</name>
        <dbReference type="ChEBI" id="CHEBI:57692"/>
    </ligand>
</feature>
<dbReference type="PANTHER" id="PTHR19370">
    <property type="entry name" value="NADH-CYTOCHROME B5 REDUCTASE"/>
    <property type="match status" value="1"/>
</dbReference>
<dbReference type="InterPro" id="IPR001433">
    <property type="entry name" value="OxRdtase_FAD/NAD-bd"/>
</dbReference>
<evidence type="ECO:0000313" key="13">
    <source>
        <dbReference type="EMBL" id="KGG51922.1"/>
    </source>
</evidence>
<name>A0A098VSH0_9MICR</name>
<dbReference type="InterPro" id="IPR039261">
    <property type="entry name" value="FNR_nucleotide-bd"/>
</dbReference>
<evidence type="ECO:0000256" key="11">
    <source>
        <dbReference type="RuleBase" id="RU361226"/>
    </source>
</evidence>
<dbReference type="CDD" id="cd06183">
    <property type="entry name" value="cyt_b5_reduct_like"/>
    <property type="match status" value="1"/>
</dbReference>
<reference evidence="13 14" key="1">
    <citation type="submission" date="2014-04" db="EMBL/GenBank/DDBJ databases">
        <title>A new species of microsporidia sheds light on the evolution of extreme parasitism.</title>
        <authorList>
            <person name="Haag K.L."/>
            <person name="James T.Y."/>
            <person name="Larsson R."/>
            <person name="Schaer T.M."/>
            <person name="Refardt D."/>
            <person name="Pombert J.-F."/>
            <person name="Ebert D."/>
        </authorList>
    </citation>
    <scope>NUCLEOTIDE SEQUENCE [LARGE SCALE GENOMIC DNA]</scope>
    <source>
        <strain evidence="13 14">UGP3</strain>
        <tissue evidence="13">Spores</tissue>
    </source>
</reference>
<feature type="domain" description="FAD-binding FR-type" evidence="12">
    <location>
        <begin position="61"/>
        <end position="168"/>
    </location>
</feature>
<dbReference type="InterPro" id="IPR008333">
    <property type="entry name" value="Cbr1-like_FAD-bd_dom"/>
</dbReference>